<name>A0ABS9SUL0_9ACTN</name>
<keyword evidence="2" id="KW-0378">Hydrolase</keyword>
<evidence type="ECO:0000313" key="4">
    <source>
        <dbReference type="EMBL" id="MCH6159957.1"/>
    </source>
</evidence>
<dbReference type="InterPro" id="IPR015797">
    <property type="entry name" value="NUDIX_hydrolase-like_dom_sf"/>
</dbReference>
<keyword evidence="5" id="KW-1185">Reference proteome</keyword>
<dbReference type="InterPro" id="IPR000086">
    <property type="entry name" value="NUDIX_hydrolase_dom"/>
</dbReference>
<gene>
    <name evidence="4" type="ORF">MMA15_05845</name>
</gene>
<organism evidence="4 5">
    <name type="scientific">Streptomyces marispadix</name>
    <dbReference type="NCBI Taxonomy" id="2922868"/>
    <lineage>
        <taxon>Bacteria</taxon>
        <taxon>Bacillati</taxon>
        <taxon>Actinomycetota</taxon>
        <taxon>Actinomycetes</taxon>
        <taxon>Kitasatosporales</taxon>
        <taxon>Streptomycetaceae</taxon>
        <taxon>Streptomyces</taxon>
    </lineage>
</organism>
<dbReference type="Pfam" id="PF00293">
    <property type="entry name" value="NUDIX"/>
    <property type="match status" value="1"/>
</dbReference>
<evidence type="ECO:0000313" key="5">
    <source>
        <dbReference type="Proteomes" id="UP001166784"/>
    </source>
</evidence>
<dbReference type="Gene3D" id="3.90.79.10">
    <property type="entry name" value="Nucleoside Triphosphate Pyrophosphohydrolase"/>
    <property type="match status" value="1"/>
</dbReference>
<evidence type="ECO:0000256" key="2">
    <source>
        <dbReference type="ARBA" id="ARBA00022801"/>
    </source>
</evidence>
<dbReference type="PROSITE" id="PS51462">
    <property type="entry name" value="NUDIX"/>
    <property type="match status" value="1"/>
</dbReference>
<protein>
    <submittedName>
        <fullName evidence="4">NUDIX domain-containing protein</fullName>
    </submittedName>
</protein>
<sequence length="126" mass="14004">MDLGTWYSLPGGRQCFGETMGEALVRECKEELGADVSAGPLLFVREYIHARHSLKGTGRDQHKIEFMFSCILNSRPAMTLAADKDQSTFEWVDLAALSEITIFPTGLGDLKGLLEKPNSVYWGDTF</sequence>
<evidence type="ECO:0000256" key="1">
    <source>
        <dbReference type="ARBA" id="ARBA00001946"/>
    </source>
</evidence>
<dbReference type="PANTHER" id="PTHR43046:SF14">
    <property type="entry name" value="MUTT_NUDIX FAMILY PROTEIN"/>
    <property type="match status" value="1"/>
</dbReference>
<accession>A0ABS9SUL0</accession>
<dbReference type="SUPFAM" id="SSF55811">
    <property type="entry name" value="Nudix"/>
    <property type="match status" value="1"/>
</dbReference>
<proteinExistence type="predicted"/>
<reference evidence="4" key="1">
    <citation type="submission" date="2022-03" db="EMBL/GenBank/DDBJ databases">
        <authorList>
            <person name="Santos J.D.N."/>
            <person name="Kallscheuer N."/>
            <person name="Jogler C."/>
            <person name="Lage O.M."/>
        </authorList>
    </citation>
    <scope>NUCLEOTIDE SEQUENCE</scope>
    <source>
        <strain evidence="4">M600PL45_2</strain>
    </source>
</reference>
<reference evidence="4" key="2">
    <citation type="journal article" date="2023" name="Int. J. Syst. Evol. Microbiol.">
        <title>Streptomyces marispadix sp. nov., isolated from marine beach sediment of the Northern Coast of Portugal.</title>
        <authorList>
            <person name="dos Santos J.D.N."/>
            <person name="Vitorino I.R."/>
            <person name="Kallscheuer N."/>
            <person name="Srivastava A."/>
            <person name="Krautwurst S."/>
            <person name="Marz M."/>
            <person name="Jogler C."/>
            <person name="Lobo Da Cunha A."/>
            <person name="Catita J."/>
            <person name="Goncalves H."/>
            <person name="Gonzalez I."/>
            <person name="Reyes F."/>
            <person name="Lage O.M."/>
        </authorList>
    </citation>
    <scope>NUCLEOTIDE SEQUENCE</scope>
    <source>
        <strain evidence="4">M600PL45_2</strain>
    </source>
</reference>
<dbReference type="Proteomes" id="UP001166784">
    <property type="component" value="Unassembled WGS sequence"/>
</dbReference>
<dbReference type="EMBL" id="JAKWJU010000002">
    <property type="protein sequence ID" value="MCH6159957.1"/>
    <property type="molecule type" value="Genomic_DNA"/>
</dbReference>
<feature type="domain" description="Nudix hydrolase" evidence="3">
    <location>
        <begin position="1"/>
        <end position="114"/>
    </location>
</feature>
<comment type="caution">
    <text evidence="4">The sequence shown here is derived from an EMBL/GenBank/DDBJ whole genome shotgun (WGS) entry which is preliminary data.</text>
</comment>
<comment type="cofactor">
    <cofactor evidence="1">
        <name>Mg(2+)</name>
        <dbReference type="ChEBI" id="CHEBI:18420"/>
    </cofactor>
</comment>
<evidence type="ECO:0000259" key="3">
    <source>
        <dbReference type="PROSITE" id="PS51462"/>
    </source>
</evidence>
<dbReference type="PANTHER" id="PTHR43046">
    <property type="entry name" value="GDP-MANNOSE MANNOSYL HYDROLASE"/>
    <property type="match status" value="1"/>
</dbReference>